<accession>A0ABP7NU95</accession>
<evidence type="ECO:0000313" key="4">
    <source>
        <dbReference type="Proteomes" id="UP001501081"/>
    </source>
</evidence>
<evidence type="ECO:0000256" key="1">
    <source>
        <dbReference type="SAM" id="SignalP"/>
    </source>
</evidence>
<gene>
    <name evidence="3" type="ORF">GCM10022246_05260</name>
</gene>
<comment type="caution">
    <text evidence="3">The sequence shown here is derived from an EMBL/GenBank/DDBJ whole genome shotgun (WGS) entry which is preliminary data.</text>
</comment>
<dbReference type="InterPro" id="IPR025510">
    <property type="entry name" value="DUF4397"/>
</dbReference>
<sequence length="226" mass="24608">MKIFTKRVSITQAILLAVCFLCITSCSKKDPDLIVQGQTKIKVTNAVQTETKQDVYIDNEKLTSAALTFGETSDYLTIPSGNRNLSYQASNNLNTSTNLNFTPSLTYSTFLVSDRNANREIVSYEDNLSISDMATAKIRLINLSPNFATGINVTVQAGAQFVNGLLFKEASNYFSLDAGAALRYNVVGSGSIKTIAATDLIPGKIYTIWFSGLTAATLEAHLIEYN</sequence>
<reference evidence="4" key="1">
    <citation type="journal article" date="2019" name="Int. J. Syst. Evol. Microbiol.">
        <title>The Global Catalogue of Microorganisms (GCM) 10K type strain sequencing project: providing services to taxonomists for standard genome sequencing and annotation.</title>
        <authorList>
            <consortium name="The Broad Institute Genomics Platform"/>
            <consortium name="The Broad Institute Genome Sequencing Center for Infectious Disease"/>
            <person name="Wu L."/>
            <person name="Ma J."/>
        </authorList>
    </citation>
    <scope>NUCLEOTIDE SEQUENCE [LARGE SCALE GENOMIC DNA]</scope>
    <source>
        <strain evidence="4">JCM 17338</strain>
    </source>
</reference>
<feature type="domain" description="DUF4397" evidence="2">
    <location>
        <begin position="40"/>
        <end position="147"/>
    </location>
</feature>
<feature type="chain" id="PRO_5045671198" description="DUF4397 domain-containing protein" evidence="1">
    <location>
        <begin position="29"/>
        <end position="226"/>
    </location>
</feature>
<feature type="signal peptide" evidence="1">
    <location>
        <begin position="1"/>
        <end position="28"/>
    </location>
</feature>
<dbReference type="Pfam" id="PF14344">
    <property type="entry name" value="DUF4397"/>
    <property type="match status" value="1"/>
</dbReference>
<organism evidence="3 4">
    <name type="scientific">Pedobacter ginsengiterrae</name>
    <dbReference type="NCBI Taxonomy" id="871696"/>
    <lineage>
        <taxon>Bacteria</taxon>
        <taxon>Pseudomonadati</taxon>
        <taxon>Bacteroidota</taxon>
        <taxon>Sphingobacteriia</taxon>
        <taxon>Sphingobacteriales</taxon>
        <taxon>Sphingobacteriaceae</taxon>
        <taxon>Pedobacter</taxon>
    </lineage>
</organism>
<proteinExistence type="predicted"/>
<dbReference type="RefSeq" id="WP_344764724.1">
    <property type="nucleotide sequence ID" value="NZ_BAABAK010000003.1"/>
</dbReference>
<evidence type="ECO:0000259" key="2">
    <source>
        <dbReference type="Pfam" id="PF14344"/>
    </source>
</evidence>
<dbReference type="Proteomes" id="UP001501081">
    <property type="component" value="Unassembled WGS sequence"/>
</dbReference>
<protein>
    <recommendedName>
        <fullName evidence="2">DUF4397 domain-containing protein</fullName>
    </recommendedName>
</protein>
<dbReference type="EMBL" id="BAABAK010000003">
    <property type="protein sequence ID" value="GAA3954240.1"/>
    <property type="molecule type" value="Genomic_DNA"/>
</dbReference>
<name>A0ABP7NU95_9SPHI</name>
<keyword evidence="4" id="KW-1185">Reference proteome</keyword>
<keyword evidence="1" id="KW-0732">Signal</keyword>
<evidence type="ECO:0000313" key="3">
    <source>
        <dbReference type="EMBL" id="GAA3954240.1"/>
    </source>
</evidence>